<dbReference type="Gene3D" id="3.30.2310.20">
    <property type="entry name" value="RelE-like"/>
    <property type="match status" value="1"/>
</dbReference>
<sequence>MRSLVISKSAKRKIKVFIRKHPTLRSKLEQVITNLLRDPFLATLETHRLSGRLKYLYAASISYDYRVVFFFDDKFLYLVNIGSHEEVY</sequence>
<gene>
    <name evidence="2" type="ORF">A2665_00800</name>
</gene>
<evidence type="ECO:0000313" key="3">
    <source>
        <dbReference type="Proteomes" id="UP000177746"/>
    </source>
</evidence>
<dbReference type="SUPFAM" id="SSF143011">
    <property type="entry name" value="RelE-like"/>
    <property type="match status" value="1"/>
</dbReference>
<dbReference type="InterPro" id="IPR007712">
    <property type="entry name" value="RelE/ParE_toxin"/>
</dbReference>
<dbReference type="AlphaFoldDB" id="A0A1G2T390"/>
<proteinExistence type="predicted"/>
<protein>
    <recommendedName>
        <fullName evidence="4">Plasmid stabilization protein</fullName>
    </recommendedName>
</protein>
<dbReference type="EMBL" id="MHVI01000012">
    <property type="protein sequence ID" value="OHA91756.1"/>
    <property type="molecule type" value="Genomic_DNA"/>
</dbReference>
<organism evidence="2 3">
    <name type="scientific">Candidatus Zambryskibacteria bacterium RIFCSPHIGHO2_01_FULL_46_30</name>
    <dbReference type="NCBI Taxonomy" id="1802739"/>
    <lineage>
        <taxon>Bacteria</taxon>
        <taxon>Candidatus Zambryskiibacteriota</taxon>
    </lineage>
</organism>
<dbReference type="InterPro" id="IPR035093">
    <property type="entry name" value="RelE/ParE_toxin_dom_sf"/>
</dbReference>
<comment type="caution">
    <text evidence="2">The sequence shown here is derived from an EMBL/GenBank/DDBJ whole genome shotgun (WGS) entry which is preliminary data.</text>
</comment>
<dbReference type="InterPro" id="IPR004386">
    <property type="entry name" value="Toxin_YafQ-like"/>
</dbReference>
<dbReference type="NCBIfam" id="TIGR02385">
    <property type="entry name" value="RelE_StbE"/>
    <property type="match status" value="1"/>
</dbReference>
<evidence type="ECO:0000256" key="1">
    <source>
        <dbReference type="ARBA" id="ARBA00022649"/>
    </source>
</evidence>
<reference evidence="2 3" key="1">
    <citation type="journal article" date="2016" name="Nat. Commun.">
        <title>Thousands of microbial genomes shed light on interconnected biogeochemical processes in an aquifer system.</title>
        <authorList>
            <person name="Anantharaman K."/>
            <person name="Brown C.T."/>
            <person name="Hug L.A."/>
            <person name="Sharon I."/>
            <person name="Castelle C.J."/>
            <person name="Probst A.J."/>
            <person name="Thomas B.C."/>
            <person name="Singh A."/>
            <person name="Wilkins M.J."/>
            <person name="Karaoz U."/>
            <person name="Brodie E.L."/>
            <person name="Williams K.H."/>
            <person name="Hubbard S.S."/>
            <person name="Banfield J.F."/>
        </authorList>
    </citation>
    <scope>NUCLEOTIDE SEQUENCE [LARGE SCALE GENOMIC DNA]</scope>
</reference>
<evidence type="ECO:0000313" key="2">
    <source>
        <dbReference type="EMBL" id="OHA91756.1"/>
    </source>
</evidence>
<dbReference type="Proteomes" id="UP000177746">
    <property type="component" value="Unassembled WGS sequence"/>
</dbReference>
<evidence type="ECO:0008006" key="4">
    <source>
        <dbReference type="Google" id="ProtNLM"/>
    </source>
</evidence>
<keyword evidence="1" id="KW-1277">Toxin-antitoxin system</keyword>
<dbReference type="Pfam" id="PF15738">
    <property type="entry name" value="YafQ_toxin"/>
    <property type="match status" value="1"/>
</dbReference>
<name>A0A1G2T390_9BACT</name>
<accession>A0A1G2T390</accession>